<organism evidence="3 4">
    <name type="scientific">Seiridium cardinale</name>
    <dbReference type="NCBI Taxonomy" id="138064"/>
    <lineage>
        <taxon>Eukaryota</taxon>
        <taxon>Fungi</taxon>
        <taxon>Dikarya</taxon>
        <taxon>Ascomycota</taxon>
        <taxon>Pezizomycotina</taxon>
        <taxon>Sordariomycetes</taxon>
        <taxon>Xylariomycetidae</taxon>
        <taxon>Amphisphaeriales</taxon>
        <taxon>Sporocadaceae</taxon>
        <taxon>Seiridium</taxon>
    </lineage>
</organism>
<protein>
    <submittedName>
        <fullName evidence="3">Uncharacterized protein</fullName>
    </submittedName>
</protein>
<proteinExistence type="predicted"/>
<dbReference type="PANTHER" id="PTHR38049:SF2">
    <property type="entry name" value="RICIN B LECTIN DOMAIN-CONTAINING PROTEIN"/>
    <property type="match status" value="1"/>
</dbReference>
<evidence type="ECO:0000313" key="4">
    <source>
        <dbReference type="Proteomes" id="UP001465668"/>
    </source>
</evidence>
<gene>
    <name evidence="3" type="ORF">SCAR479_06031</name>
</gene>
<feature type="compositionally biased region" description="Basic and acidic residues" evidence="1">
    <location>
        <begin position="218"/>
        <end position="232"/>
    </location>
</feature>
<evidence type="ECO:0000256" key="1">
    <source>
        <dbReference type="SAM" id="MobiDB-lite"/>
    </source>
</evidence>
<name>A0ABR2XU72_9PEZI</name>
<feature type="signal peptide" evidence="2">
    <location>
        <begin position="1"/>
        <end position="17"/>
    </location>
</feature>
<keyword evidence="4" id="KW-1185">Reference proteome</keyword>
<comment type="caution">
    <text evidence="3">The sequence shown here is derived from an EMBL/GenBank/DDBJ whole genome shotgun (WGS) entry which is preliminary data.</text>
</comment>
<keyword evidence="2" id="KW-0732">Signal</keyword>
<dbReference type="Proteomes" id="UP001465668">
    <property type="component" value="Unassembled WGS sequence"/>
</dbReference>
<evidence type="ECO:0000256" key="2">
    <source>
        <dbReference type="SAM" id="SignalP"/>
    </source>
</evidence>
<accession>A0ABR2XU72</accession>
<evidence type="ECO:0000313" key="3">
    <source>
        <dbReference type="EMBL" id="KAK9777302.1"/>
    </source>
</evidence>
<feature type="chain" id="PRO_5047207825" evidence="2">
    <location>
        <begin position="18"/>
        <end position="248"/>
    </location>
</feature>
<dbReference type="PANTHER" id="PTHR38049">
    <property type="entry name" value="RICIN B LECTIN DOMAIN-CONTAINING PROTEIN"/>
    <property type="match status" value="1"/>
</dbReference>
<reference evidence="3 4" key="1">
    <citation type="submission" date="2024-02" db="EMBL/GenBank/DDBJ databases">
        <title>First draft genome assembly of two strains of Seiridium cardinale.</title>
        <authorList>
            <person name="Emiliani G."/>
            <person name="Scali E."/>
        </authorList>
    </citation>
    <scope>NUCLEOTIDE SEQUENCE [LARGE SCALE GENOMIC DNA]</scope>
    <source>
        <strain evidence="3 4">BM-138-000479</strain>
    </source>
</reference>
<feature type="region of interest" description="Disordered" evidence="1">
    <location>
        <begin position="202"/>
        <end position="248"/>
    </location>
</feature>
<sequence>MVIGMLLALTTCPAMLGTQEAIRQSQSKNRREEHRGQRCNLIAGCVQPSTRSREVNHRIVVLRGSKLYIETGADPDEFSDDKEPVPGSHPYCGYFLPYPDSNHEGLVSTITHVAPILNWIYVDKNTFEVKYGVRDFAQPNLTGPFDCTRQDRRMTFEGWEGFVAVEETPGVWALYFDRDDDGLRSKFPPQTRILEVELTRREKKVEKPADDAAQTLDEMMKQQKQKHDENPEMSKPQRLSTHIETKMG</sequence>
<dbReference type="EMBL" id="JARVKM010000022">
    <property type="protein sequence ID" value="KAK9777302.1"/>
    <property type="molecule type" value="Genomic_DNA"/>
</dbReference>